<proteinExistence type="predicted"/>
<dbReference type="Proteomes" id="UP000523821">
    <property type="component" value="Unassembled WGS sequence"/>
</dbReference>
<protein>
    <submittedName>
        <fullName evidence="3">Uncharacterized protein</fullName>
    </submittedName>
</protein>
<keyword evidence="4" id="KW-1185">Reference proteome</keyword>
<organism evidence="3 4">
    <name type="scientific">Prosthecomicrobium pneumaticum</name>
    <dbReference type="NCBI Taxonomy" id="81895"/>
    <lineage>
        <taxon>Bacteria</taxon>
        <taxon>Pseudomonadati</taxon>
        <taxon>Pseudomonadota</taxon>
        <taxon>Alphaproteobacteria</taxon>
        <taxon>Hyphomicrobiales</taxon>
        <taxon>Kaistiaceae</taxon>
        <taxon>Prosthecomicrobium</taxon>
    </lineage>
</organism>
<name>A0A7W9FPG9_9HYPH</name>
<feature type="region of interest" description="Disordered" evidence="1">
    <location>
        <begin position="35"/>
        <end position="71"/>
    </location>
</feature>
<keyword evidence="2" id="KW-0472">Membrane</keyword>
<evidence type="ECO:0000256" key="1">
    <source>
        <dbReference type="SAM" id="MobiDB-lite"/>
    </source>
</evidence>
<keyword evidence="2" id="KW-1133">Transmembrane helix</keyword>
<feature type="transmembrane region" description="Helical" evidence="2">
    <location>
        <begin position="6"/>
        <end position="28"/>
    </location>
</feature>
<accession>A0A7W9FPG9</accession>
<dbReference type="EMBL" id="JACHOO010000008">
    <property type="protein sequence ID" value="MBB5754383.1"/>
    <property type="molecule type" value="Genomic_DNA"/>
</dbReference>
<gene>
    <name evidence="3" type="ORF">GGQ63_003469</name>
</gene>
<dbReference type="AlphaFoldDB" id="A0A7W9FPG9"/>
<dbReference type="RefSeq" id="WP_183857834.1">
    <property type="nucleotide sequence ID" value="NZ_JACHOO010000008.1"/>
</dbReference>
<evidence type="ECO:0000313" key="4">
    <source>
        <dbReference type="Proteomes" id="UP000523821"/>
    </source>
</evidence>
<keyword evidence="2" id="KW-0812">Transmembrane</keyword>
<evidence type="ECO:0000256" key="2">
    <source>
        <dbReference type="SAM" id="Phobius"/>
    </source>
</evidence>
<feature type="compositionally biased region" description="Basic and acidic residues" evidence="1">
    <location>
        <begin position="39"/>
        <end position="51"/>
    </location>
</feature>
<comment type="caution">
    <text evidence="3">The sequence shown here is derived from an EMBL/GenBank/DDBJ whole genome shotgun (WGS) entry which is preliminary data.</text>
</comment>
<sequence>MLDGIGIIWLIAIVGGVAVLGLAFAYGLNRGDRRRPKVRSADYDDGRRPDGSVEGIPSRQRDAGVPPHAAR</sequence>
<evidence type="ECO:0000313" key="3">
    <source>
        <dbReference type="EMBL" id="MBB5754383.1"/>
    </source>
</evidence>
<reference evidence="3 4" key="1">
    <citation type="submission" date="2020-08" db="EMBL/GenBank/DDBJ databases">
        <title>Genomic Encyclopedia of Type Strains, Phase IV (KMG-IV): sequencing the most valuable type-strain genomes for metagenomic binning, comparative biology and taxonomic classification.</title>
        <authorList>
            <person name="Goeker M."/>
        </authorList>
    </citation>
    <scope>NUCLEOTIDE SEQUENCE [LARGE SCALE GENOMIC DNA]</scope>
    <source>
        <strain evidence="3 4">DSM 16268</strain>
    </source>
</reference>